<evidence type="ECO:0000256" key="1">
    <source>
        <dbReference type="SAM" id="Phobius"/>
    </source>
</evidence>
<organism evidence="2 3">
    <name type="scientific">Ureibacillus thermophilus</name>
    <dbReference type="NCBI Taxonomy" id="367743"/>
    <lineage>
        <taxon>Bacteria</taxon>
        <taxon>Bacillati</taxon>
        <taxon>Bacillota</taxon>
        <taxon>Bacilli</taxon>
        <taxon>Bacillales</taxon>
        <taxon>Caryophanaceae</taxon>
        <taxon>Ureibacillus</taxon>
    </lineage>
</organism>
<keyword evidence="1" id="KW-1133">Transmembrane helix</keyword>
<evidence type="ECO:0000313" key="3">
    <source>
        <dbReference type="Proteomes" id="UP000291151"/>
    </source>
</evidence>
<dbReference type="AlphaFoldDB" id="A0A4P6UTH4"/>
<dbReference type="Proteomes" id="UP000291151">
    <property type="component" value="Chromosome"/>
</dbReference>
<feature type="transmembrane region" description="Helical" evidence="1">
    <location>
        <begin position="6"/>
        <end position="23"/>
    </location>
</feature>
<protein>
    <submittedName>
        <fullName evidence="2">FeoB-associated Cys-rich membrane protein</fullName>
    </submittedName>
</protein>
<proteinExistence type="predicted"/>
<dbReference type="Pfam" id="PF12669">
    <property type="entry name" value="FeoB_associated"/>
    <property type="match status" value="1"/>
</dbReference>
<dbReference type="EMBL" id="CP036528">
    <property type="protein sequence ID" value="QBK26424.1"/>
    <property type="molecule type" value="Genomic_DNA"/>
</dbReference>
<keyword evidence="3" id="KW-1185">Reference proteome</keyword>
<accession>A0A4P6UTH4</accession>
<gene>
    <name evidence="2" type="ORF">DKZ56_11450</name>
</gene>
<dbReference type="KEGG" id="uth:DKZ56_11450"/>
<sequence>MVISIILGVIIFGYAFWALYSSIKKSKKGVCASCEIADHCHSNCNSSLKNNRLN</sequence>
<name>A0A4P6UTH4_9BACL</name>
<reference evidence="2 3" key="1">
    <citation type="submission" date="2019-02" db="EMBL/GenBank/DDBJ databases">
        <title>Ureibacillus thermophilus.</title>
        <authorList>
            <person name="Sunny J.S."/>
            <person name="Natarajan A."/>
            <person name="Saleena L.M."/>
        </authorList>
    </citation>
    <scope>NUCLEOTIDE SEQUENCE [LARGE SCALE GENOMIC DNA]</scope>
    <source>
        <strain evidence="2 3">LM102</strain>
    </source>
</reference>
<dbReference type="RefSeq" id="WP_208650115.1">
    <property type="nucleotide sequence ID" value="NZ_CP036528.1"/>
</dbReference>
<keyword evidence="1" id="KW-0472">Membrane</keyword>
<keyword evidence="1" id="KW-0812">Transmembrane</keyword>
<evidence type="ECO:0000313" key="2">
    <source>
        <dbReference type="EMBL" id="QBK26424.1"/>
    </source>
</evidence>